<protein>
    <submittedName>
        <fullName evidence="2">Long-chain fatty acid transport protein</fullName>
    </submittedName>
</protein>
<sequence>MINKILIAIVLLTSVGLSAQNGTASPYSYFGLGDIRTVGTVDNQMMGGISMYADSIHINLKNPAAYSKLAITTYSAGISQKQFSFRSADDKQSTSVTNLDYLAIGVPLSDKFGLGFGLMPYTSVGYNFNISNTNPDDSVILNEYTGDGGLNRVYLSVGYEFSDVLSVGATLNYNFGTINNSRVQSSSDAQYGTLDRRESQIQGYDFNYSLNYTPKISEKYTLYTSIGVDTQLNLNAENAQSIGSFSRVTGQDIEVFDVDLNAQGRKFADVRVPTKTTLGLGIGENLKWFLGAEYGFQKLSDYKNDFFNVDNIEYKDASTFAIGGFYIPEYASFTSYWKRIVYRGGLKVANTGMQINNQDINDFGITFGTGLPLGRSFSNLNIGFEIGKRGTIDADLIKENYFKINVGLSLNDKWFHKRKIN</sequence>
<dbReference type="SUPFAM" id="SSF56935">
    <property type="entry name" value="Porins"/>
    <property type="match status" value="1"/>
</dbReference>
<name>A0A1W1ZBE5_9FLAO</name>
<keyword evidence="3" id="KW-1185">Reference proteome</keyword>
<dbReference type="STRING" id="504486.SAMN05660703_1327"/>
<keyword evidence="1" id="KW-0732">Signal</keyword>
<feature type="signal peptide" evidence="1">
    <location>
        <begin position="1"/>
        <end position="19"/>
    </location>
</feature>
<proteinExistence type="predicted"/>
<evidence type="ECO:0000313" key="3">
    <source>
        <dbReference type="Proteomes" id="UP000192360"/>
    </source>
</evidence>
<dbReference type="Gene3D" id="2.40.160.60">
    <property type="entry name" value="Outer membrane protein transport protein (OMPP1/FadL/TodX)"/>
    <property type="match status" value="1"/>
</dbReference>
<dbReference type="OrthoDB" id="1491239at2"/>
<dbReference type="Proteomes" id="UP000192360">
    <property type="component" value="Unassembled WGS sequence"/>
</dbReference>
<dbReference type="RefSeq" id="WP_084060582.1">
    <property type="nucleotide sequence ID" value="NZ_FWXO01000001.1"/>
</dbReference>
<reference evidence="2 3" key="1">
    <citation type="submission" date="2017-04" db="EMBL/GenBank/DDBJ databases">
        <authorList>
            <person name="Afonso C.L."/>
            <person name="Miller P.J."/>
            <person name="Scott M.A."/>
            <person name="Spackman E."/>
            <person name="Goraichik I."/>
            <person name="Dimitrov K.M."/>
            <person name="Suarez D.L."/>
            <person name="Swayne D.E."/>
        </authorList>
    </citation>
    <scope>NUCLEOTIDE SEQUENCE [LARGE SCALE GENOMIC DNA]</scope>
    <source>
        <strain evidence="2 3">DSM 21164</strain>
    </source>
</reference>
<feature type="chain" id="PRO_5012144990" evidence="1">
    <location>
        <begin position="20"/>
        <end position="421"/>
    </location>
</feature>
<dbReference type="AlphaFoldDB" id="A0A1W1ZBE5"/>
<evidence type="ECO:0000313" key="2">
    <source>
        <dbReference type="EMBL" id="SMC45592.1"/>
    </source>
</evidence>
<dbReference type="EMBL" id="FWXO01000001">
    <property type="protein sequence ID" value="SMC45592.1"/>
    <property type="molecule type" value="Genomic_DNA"/>
</dbReference>
<accession>A0A1W1ZBE5</accession>
<organism evidence="2 3">
    <name type="scientific">Cellulophaga tyrosinoxydans</name>
    <dbReference type="NCBI Taxonomy" id="504486"/>
    <lineage>
        <taxon>Bacteria</taxon>
        <taxon>Pseudomonadati</taxon>
        <taxon>Bacteroidota</taxon>
        <taxon>Flavobacteriia</taxon>
        <taxon>Flavobacteriales</taxon>
        <taxon>Flavobacteriaceae</taxon>
        <taxon>Cellulophaga</taxon>
    </lineage>
</organism>
<gene>
    <name evidence="2" type="ORF">SAMN05660703_1327</name>
</gene>
<evidence type="ECO:0000256" key="1">
    <source>
        <dbReference type="SAM" id="SignalP"/>
    </source>
</evidence>